<keyword evidence="5" id="KW-1185">Reference proteome</keyword>
<dbReference type="Proteomes" id="UP001652628">
    <property type="component" value="Chromosome 3"/>
</dbReference>
<dbReference type="GO" id="GO:0015934">
    <property type="term" value="C:large ribosomal subunit"/>
    <property type="evidence" value="ECO:0007669"/>
    <property type="project" value="InterPro"/>
</dbReference>
<evidence type="ECO:0000256" key="3">
    <source>
        <dbReference type="ARBA" id="ARBA00023274"/>
    </source>
</evidence>
<dbReference type="Gene3D" id="3.30.190.20">
    <property type="match status" value="1"/>
</dbReference>
<dbReference type="SUPFAM" id="SSF56808">
    <property type="entry name" value="Ribosomal protein L1"/>
    <property type="match status" value="1"/>
</dbReference>
<dbReference type="AlphaFoldDB" id="A0AB39ZHQ6"/>
<evidence type="ECO:0000256" key="1">
    <source>
        <dbReference type="ARBA" id="ARBA00010531"/>
    </source>
</evidence>
<dbReference type="PANTHER" id="PTHR23105">
    <property type="entry name" value="RIBOSOMAL PROTEIN L7AE FAMILY MEMBER"/>
    <property type="match status" value="1"/>
</dbReference>
<dbReference type="PIRSF" id="PIRSF002155">
    <property type="entry name" value="Ribosomal_L1"/>
    <property type="match status" value="1"/>
</dbReference>
<accession>A0AB39ZHQ6</accession>
<gene>
    <name evidence="6" type="primary">RpL10Aa</name>
</gene>
<dbReference type="CDD" id="cd00403">
    <property type="entry name" value="Ribosomal_L1"/>
    <property type="match status" value="1"/>
</dbReference>
<proteinExistence type="inferred from homology"/>
<dbReference type="InterPro" id="IPR028364">
    <property type="entry name" value="Ribosomal_uL1/biogenesis"/>
</dbReference>
<dbReference type="RefSeq" id="XP_016935684.3">
    <property type="nucleotide sequence ID" value="XM_017080195.4"/>
</dbReference>
<dbReference type="InterPro" id="IPR016095">
    <property type="entry name" value="Ribosomal_uL1_3-a/b-sand"/>
</dbReference>
<dbReference type="GO" id="GO:0003723">
    <property type="term" value="F:RNA binding"/>
    <property type="evidence" value="ECO:0007669"/>
    <property type="project" value="InterPro"/>
</dbReference>
<dbReference type="InterPro" id="IPR023674">
    <property type="entry name" value="Ribosomal_uL1-like"/>
</dbReference>
<reference evidence="6" key="1">
    <citation type="submission" date="2025-08" db="UniProtKB">
        <authorList>
            <consortium name="RefSeq"/>
        </authorList>
    </citation>
    <scope>IDENTIFICATION</scope>
</reference>
<evidence type="ECO:0000313" key="6">
    <source>
        <dbReference type="RefSeq" id="XP_016935684.3"/>
    </source>
</evidence>
<dbReference type="GO" id="GO:0006412">
    <property type="term" value="P:translation"/>
    <property type="evidence" value="ECO:0007669"/>
    <property type="project" value="InterPro"/>
</dbReference>
<dbReference type="GO" id="GO:0003735">
    <property type="term" value="F:structural constituent of ribosome"/>
    <property type="evidence" value="ECO:0007669"/>
    <property type="project" value="InterPro"/>
</dbReference>
<comment type="similarity">
    <text evidence="1">Belongs to the universal ribosomal protein uL1 family.</text>
</comment>
<keyword evidence="3" id="KW-0687">Ribonucleoprotein</keyword>
<keyword evidence="2" id="KW-0689">Ribosomal protein</keyword>
<dbReference type="InterPro" id="IPR002143">
    <property type="entry name" value="Ribosomal_uL1"/>
</dbReference>
<evidence type="ECO:0000256" key="2">
    <source>
        <dbReference type="ARBA" id="ARBA00022980"/>
    </source>
</evidence>
<protein>
    <recommendedName>
        <fullName evidence="4">Large ribosomal subunit protein uL1</fullName>
    </recommendedName>
</protein>
<dbReference type="Gene3D" id="3.40.50.790">
    <property type="match status" value="1"/>
</dbReference>
<dbReference type="GeneID" id="108014161"/>
<organism evidence="5 6">
    <name type="scientific">Drosophila suzukii</name>
    <name type="common">Spotted-wing drosophila fruit fly</name>
    <dbReference type="NCBI Taxonomy" id="28584"/>
    <lineage>
        <taxon>Eukaryota</taxon>
        <taxon>Metazoa</taxon>
        <taxon>Ecdysozoa</taxon>
        <taxon>Arthropoda</taxon>
        <taxon>Hexapoda</taxon>
        <taxon>Insecta</taxon>
        <taxon>Pterygota</taxon>
        <taxon>Neoptera</taxon>
        <taxon>Endopterygota</taxon>
        <taxon>Diptera</taxon>
        <taxon>Brachycera</taxon>
        <taxon>Muscomorpha</taxon>
        <taxon>Ephydroidea</taxon>
        <taxon>Drosophilidae</taxon>
        <taxon>Drosophila</taxon>
        <taxon>Sophophora</taxon>
    </lineage>
</organism>
<dbReference type="InterPro" id="IPR050257">
    <property type="entry name" value="eL8/uL1-like"/>
</dbReference>
<evidence type="ECO:0000313" key="5">
    <source>
        <dbReference type="Proteomes" id="UP001652628"/>
    </source>
</evidence>
<evidence type="ECO:0000256" key="4">
    <source>
        <dbReference type="ARBA" id="ARBA00035241"/>
    </source>
</evidence>
<sequence length="216" mass="24334">MTSRVSRETLFAAVENILQDSQDKERDCLETVELQIGLRDYDPEKCKRFHGSVLLHHLAVPQLKVCVIGDLQHCYEAKAIGVDCLDVEALKKLNKDQKLIRKLAKSYDVFLASESIIKLIPKLLGPGLTNAGKFLTPLTHKESMRSKIKILSTKKLLMKKMACLSVNVGHVGMHPEELTRNISISINFLVSLLKGNWQNVRSLHIKSSLGVPHRLY</sequence>
<dbReference type="Pfam" id="PF00687">
    <property type="entry name" value="Ribosomal_L1"/>
    <property type="match status" value="1"/>
</dbReference>
<name>A0AB39ZHQ6_DROSZ</name>